<keyword evidence="2" id="KW-0812">Transmembrane</keyword>
<dbReference type="GO" id="GO:0005615">
    <property type="term" value="C:extracellular space"/>
    <property type="evidence" value="ECO:0007669"/>
    <property type="project" value="TreeGrafter"/>
</dbReference>
<protein>
    <recommendedName>
        <fullName evidence="3">Menorin-like domain-containing protein</fullName>
    </recommendedName>
</protein>
<evidence type="ECO:0000256" key="2">
    <source>
        <dbReference type="SAM" id="Phobius"/>
    </source>
</evidence>
<gene>
    <name evidence="4" type="ORF">B7P43_G15583</name>
</gene>
<evidence type="ECO:0000256" key="1">
    <source>
        <dbReference type="ARBA" id="ARBA00044953"/>
    </source>
</evidence>
<dbReference type="InterPro" id="IPR019356">
    <property type="entry name" value="Menorin_dom"/>
</dbReference>
<dbReference type="PANTHER" id="PTHR21184:SF6">
    <property type="entry name" value="CONSERVED PLASMA MEMBRANE PROTEIN"/>
    <property type="match status" value="1"/>
</dbReference>
<feature type="transmembrane region" description="Helical" evidence="2">
    <location>
        <begin position="237"/>
        <end position="256"/>
    </location>
</feature>
<keyword evidence="2" id="KW-0472">Membrane</keyword>
<dbReference type="OrthoDB" id="413402at2759"/>
<reference evidence="4 5" key="1">
    <citation type="submission" date="2017-12" db="EMBL/GenBank/DDBJ databases">
        <title>Hemimetabolous genomes reveal molecular basis of termite eusociality.</title>
        <authorList>
            <person name="Harrison M.C."/>
            <person name="Jongepier E."/>
            <person name="Robertson H.M."/>
            <person name="Arning N."/>
            <person name="Bitard-Feildel T."/>
            <person name="Chao H."/>
            <person name="Childers C.P."/>
            <person name="Dinh H."/>
            <person name="Doddapaneni H."/>
            <person name="Dugan S."/>
            <person name="Gowin J."/>
            <person name="Greiner C."/>
            <person name="Han Y."/>
            <person name="Hu H."/>
            <person name="Hughes D.S.T."/>
            <person name="Huylmans A.-K."/>
            <person name="Kemena C."/>
            <person name="Kremer L.P.M."/>
            <person name="Lee S.L."/>
            <person name="Lopez-Ezquerra A."/>
            <person name="Mallet L."/>
            <person name="Monroy-Kuhn J.M."/>
            <person name="Moser A."/>
            <person name="Murali S.C."/>
            <person name="Muzny D.M."/>
            <person name="Otani S."/>
            <person name="Piulachs M.-D."/>
            <person name="Poelchau M."/>
            <person name="Qu J."/>
            <person name="Schaub F."/>
            <person name="Wada-Katsumata A."/>
            <person name="Worley K.C."/>
            <person name="Xie Q."/>
            <person name="Ylla G."/>
            <person name="Poulsen M."/>
            <person name="Gibbs R.A."/>
            <person name="Schal C."/>
            <person name="Richards S."/>
            <person name="Belles X."/>
            <person name="Korb J."/>
            <person name="Bornberg-Bauer E."/>
        </authorList>
    </citation>
    <scope>NUCLEOTIDE SEQUENCE [LARGE SCALE GENOMIC DNA]</scope>
    <source>
        <tissue evidence="4">Whole body</tissue>
    </source>
</reference>
<dbReference type="InParanoid" id="A0A2J7QIP1"/>
<comment type="similarity">
    <text evidence="1">Belongs to the menorin family.</text>
</comment>
<evidence type="ECO:0000259" key="3">
    <source>
        <dbReference type="Pfam" id="PF10223"/>
    </source>
</evidence>
<dbReference type="Proteomes" id="UP000235965">
    <property type="component" value="Unassembled WGS sequence"/>
</dbReference>
<dbReference type="AlphaFoldDB" id="A0A2J7QIP1"/>
<keyword evidence="5" id="KW-1185">Reference proteome</keyword>
<dbReference type="STRING" id="105785.A0A2J7QIP1"/>
<sequence>MMLEADVVLGTLKGGSGDLIPVMAHPPNNTSDLSLDGFLTEVVTYTQKGHRCGIKLDFKTVEVLAPSLTTLQRHEHQINFPVMLNADILPGPVDSTTKPVDADTFLDLCVTLFPTSTLSVGWTTRYGGLIFNGSYSEEHVKAMEEVLKRHQVKQPLTFPVRAGMVANSGITLARLKNNVPNSTFTIWSSDTDAVNVNNLREVILNILGIDRVYVDVPKSLLDKLQLSSSDRQRTSSAAPLASVTAVFVSMVSMILLKFKRRM</sequence>
<keyword evidence="2" id="KW-1133">Transmembrane helix</keyword>
<dbReference type="Pfam" id="PF10223">
    <property type="entry name" value="Menorin_N"/>
    <property type="match status" value="1"/>
</dbReference>
<dbReference type="PANTHER" id="PTHR21184">
    <property type="entry name" value="MENORIN (DENDRITIC BRANCHING PROTEIN)"/>
    <property type="match status" value="1"/>
</dbReference>
<comment type="caution">
    <text evidence="4">The sequence shown here is derived from an EMBL/GenBank/DDBJ whole genome shotgun (WGS) entry which is preliminary data.</text>
</comment>
<proteinExistence type="inferred from homology"/>
<dbReference type="EMBL" id="NEVH01013582">
    <property type="protein sequence ID" value="PNF28457.1"/>
    <property type="molecule type" value="Genomic_DNA"/>
</dbReference>
<dbReference type="FunCoup" id="A0A2J7QIP1">
    <property type="interactions" value="70"/>
</dbReference>
<organism evidence="4 5">
    <name type="scientific">Cryptotermes secundus</name>
    <dbReference type="NCBI Taxonomy" id="105785"/>
    <lineage>
        <taxon>Eukaryota</taxon>
        <taxon>Metazoa</taxon>
        <taxon>Ecdysozoa</taxon>
        <taxon>Arthropoda</taxon>
        <taxon>Hexapoda</taxon>
        <taxon>Insecta</taxon>
        <taxon>Pterygota</taxon>
        <taxon>Neoptera</taxon>
        <taxon>Polyneoptera</taxon>
        <taxon>Dictyoptera</taxon>
        <taxon>Blattodea</taxon>
        <taxon>Blattoidea</taxon>
        <taxon>Termitoidae</taxon>
        <taxon>Kalotermitidae</taxon>
        <taxon>Cryptotermitinae</taxon>
        <taxon>Cryptotermes</taxon>
    </lineage>
</organism>
<evidence type="ECO:0000313" key="4">
    <source>
        <dbReference type="EMBL" id="PNF28457.1"/>
    </source>
</evidence>
<feature type="domain" description="Menorin-like" evidence="3">
    <location>
        <begin position="1"/>
        <end position="220"/>
    </location>
</feature>
<evidence type="ECO:0000313" key="5">
    <source>
        <dbReference type="Proteomes" id="UP000235965"/>
    </source>
</evidence>
<accession>A0A2J7QIP1</accession>
<name>A0A2J7QIP1_9NEOP</name>